<dbReference type="SUPFAM" id="SSF51735">
    <property type="entry name" value="NAD(P)-binding Rossmann-fold domains"/>
    <property type="match status" value="2"/>
</dbReference>
<dbReference type="Gene3D" id="3.30.360.10">
    <property type="entry name" value="Dihydrodipicolinate Reductase, domain 2"/>
    <property type="match status" value="1"/>
</dbReference>
<accession>A0A0S1SHB7</accession>
<dbReference type="PATRIC" id="fig|1735161.3.peg.304"/>
<evidence type="ECO:0000256" key="3">
    <source>
        <dbReference type="ARBA" id="ARBA00022857"/>
    </source>
</evidence>
<keyword evidence="5" id="KW-0119">Carbohydrate metabolism</keyword>
<dbReference type="PANTHER" id="PTHR23429:SF0">
    <property type="entry name" value="GLUCOSE-6-PHOSPHATE 1-DEHYDROGENASE"/>
    <property type="match status" value="1"/>
</dbReference>
<dbReference type="GO" id="GO:0004345">
    <property type="term" value="F:glucose-6-phosphate dehydrogenase activity"/>
    <property type="evidence" value="ECO:0007669"/>
    <property type="project" value="InterPro"/>
</dbReference>
<dbReference type="InterPro" id="IPR036291">
    <property type="entry name" value="NAD(P)-bd_dom_sf"/>
</dbReference>
<dbReference type="KEGG" id="prf:PeribacterA2_0303"/>
<dbReference type="Pfam" id="PF00393">
    <property type="entry name" value="6PGD"/>
    <property type="match status" value="1"/>
</dbReference>
<dbReference type="InterPro" id="IPR006114">
    <property type="entry name" value="6PGDH_C"/>
</dbReference>
<accession>A0A0S1SUE0</accession>
<comment type="pathway">
    <text evidence="1">Carbohydrate degradation; pentose phosphate pathway; D-ribulose 5-phosphate from D-glucose 6-phosphate (oxidative stage): step 1/3.</text>
</comment>
<dbReference type="NCBIfam" id="TIGR00871">
    <property type="entry name" value="zwf"/>
    <property type="match status" value="1"/>
</dbReference>
<dbReference type="Pfam" id="PF00479">
    <property type="entry name" value="G6PD_N"/>
    <property type="match status" value="1"/>
</dbReference>
<dbReference type="InterPro" id="IPR004849">
    <property type="entry name" value="6DGDH_YqeC"/>
</dbReference>
<dbReference type="GO" id="GO:0016054">
    <property type="term" value="P:organic acid catabolic process"/>
    <property type="evidence" value="ECO:0007669"/>
    <property type="project" value="UniProtKB-ARBA"/>
</dbReference>
<dbReference type="SUPFAM" id="SSF55347">
    <property type="entry name" value="Glyceraldehyde-3-phosphate dehydrogenase-like, C-terminal domain"/>
    <property type="match status" value="1"/>
</dbReference>
<dbReference type="InterPro" id="IPR022675">
    <property type="entry name" value="G6P_DH_C"/>
</dbReference>
<accession>A0A0S1SN50</accession>
<keyword evidence="4" id="KW-0560">Oxidoreductase</keyword>
<dbReference type="GO" id="GO:0006006">
    <property type="term" value="P:glucose metabolic process"/>
    <property type="evidence" value="ECO:0007669"/>
    <property type="project" value="UniProtKB-KW"/>
</dbReference>
<dbReference type="InterPro" id="IPR006115">
    <property type="entry name" value="6PGDH_NADP-bd"/>
</dbReference>
<dbReference type="GO" id="GO:0005829">
    <property type="term" value="C:cytosol"/>
    <property type="evidence" value="ECO:0007669"/>
    <property type="project" value="TreeGrafter"/>
</dbReference>
<protein>
    <submittedName>
        <fullName evidence="7">Glucose-6-phosphate 1-dehydrogenase</fullName>
    </submittedName>
</protein>
<name>A0A0S1SPX8_9BACT</name>
<dbReference type="InterPro" id="IPR013328">
    <property type="entry name" value="6PGD_dom2"/>
</dbReference>
<dbReference type="NCBIfam" id="NF007161">
    <property type="entry name" value="PRK09599.1"/>
    <property type="match status" value="1"/>
</dbReference>
<dbReference type="AlphaFoldDB" id="A0A0S1SPX8"/>
<dbReference type="Proteomes" id="UP000069135">
    <property type="component" value="Chromosome"/>
</dbReference>
<feature type="domain" description="6-phosphogluconate dehydrogenase C-terminal" evidence="6">
    <location>
        <begin position="660"/>
        <end position="795"/>
    </location>
</feature>
<organism evidence="7 8">
    <name type="scientific">Candidatus Peribacter riflensis</name>
    <dbReference type="NCBI Taxonomy" id="1735162"/>
    <lineage>
        <taxon>Bacteria</taxon>
        <taxon>Candidatus Peregrinibacteriota</taxon>
        <taxon>Candidatus Peribacteria</taxon>
        <taxon>Candidatus Peribacterales</taxon>
        <taxon>Candidatus Peribacteraceae</taxon>
        <taxon>Candidatus Peribacter</taxon>
    </lineage>
</organism>
<reference evidence="8" key="1">
    <citation type="submission" date="2015-10" db="EMBL/GenBank/DDBJ databases">
        <title>Analysis of five complete genome sequences for members of the class Peribacteria in the recently recognized Peregrinibacteria bacterial phylum.</title>
        <authorList>
            <person name="Anantharaman K."/>
            <person name="Brown C.T."/>
            <person name="Burstein D."/>
            <person name="Castelle C.J."/>
            <person name="Probst A.J."/>
            <person name="Thomas B.C."/>
            <person name="Williams K.H."/>
            <person name="Banfield J.F."/>
        </authorList>
    </citation>
    <scope>NUCLEOTIDE SEQUENCE [LARGE SCALE GENOMIC DNA]</scope>
</reference>
<dbReference type="Gene3D" id="3.40.50.720">
    <property type="entry name" value="NAD(P)-binding Rossmann-like Domain"/>
    <property type="match status" value="2"/>
</dbReference>
<accession>A0A0S1SPX8</accession>
<keyword evidence="3" id="KW-0521">NADP</keyword>
<dbReference type="Pfam" id="PF03446">
    <property type="entry name" value="NAD_binding_2"/>
    <property type="match status" value="1"/>
</dbReference>
<dbReference type="NCBIfam" id="TIGR00872">
    <property type="entry name" value="gnd_rel"/>
    <property type="match status" value="1"/>
</dbReference>
<dbReference type="Gene3D" id="1.10.1040.10">
    <property type="entry name" value="N-(1-d-carboxylethyl)-l-norvaline Dehydrogenase, domain 2"/>
    <property type="match status" value="1"/>
</dbReference>
<sequence length="799" mass="89795">MQENSRNNIPTIIVVLGATGDLMAKKIVPSLLHLSSEDKIPNKFRVVGFARRDLTDDAFREHIASIVAEHKEQHPTDLDPQDFLKLFSYHSGDFEQVAAYRGLQSKLQAIDAEWGVCTNKVYYLAVPPEKFASIFEGLAATGLNKPCGGAYGWTRMLIEKPFGHDGASAEKLEQLLSRYFQQEQIYRIDHYLAKELIQGISHFRFSNTLLESSWSNRDIEKIEIRLLENIGVETRGSFYESVGALKDVGENHVLEMLAAITMDAPVSMSIEELHEKRAELMNTLKPWTLEDIRQNTYRAQHDGYRTIKGVRSDSTAETYFKLKTELLHPAWQGVPITLEAGKRCPASRKEIVVTFRHPHACLMCSRDHRIQNRVVFALEPEEKISIHFWTKKSGYEHTLEERTFDFFVHKRTSRVKYVEEYSKLIFSCILGDQTVFLSPDEVRAQWRFADPLVRAWKQNVVPLHHYKPGTSEIFEASAHIGAEPKTTALVKEMAIVGLGKMGANMSRRMMEQGWRVVGFNRSPEVTKALAKEGLVPAMTLAEAVQKLPDRKIIWLMVPAGQAVDDVLFGAEGLSRILKRGDIVIDGGNSYYKDTVARAKKLHRLGIRFLDCGTSGGPNGARGGACLMIGGERKDFEDSETLFKDFALPNGYQFFPGHGAGHFVKMVHNGIEYGMMQAIGEGFALMKKVPYKLDLARVADVYNHGSVIESRLIGWLEEALQLYGQDLKAVSGSVQQLGEGAWTVKTAKQMKIPAQVIESALNFRYHSEQHPSFTGKIVSALRNRFGGHAVSAKPKKKRAG</sequence>
<evidence type="ECO:0000313" key="7">
    <source>
        <dbReference type="EMBL" id="ALM13002.1"/>
    </source>
</evidence>
<dbReference type="SUPFAM" id="SSF48179">
    <property type="entry name" value="6-phosphogluconate dehydrogenase C-terminal domain-like"/>
    <property type="match status" value="1"/>
</dbReference>
<dbReference type="EMBL" id="CP013065">
    <property type="protein sequence ID" value="ALM13002.1"/>
    <property type="molecule type" value="Genomic_DNA"/>
</dbReference>
<dbReference type="GO" id="GO:0050661">
    <property type="term" value="F:NADP binding"/>
    <property type="evidence" value="ECO:0007669"/>
    <property type="project" value="InterPro"/>
</dbReference>
<evidence type="ECO:0000256" key="1">
    <source>
        <dbReference type="ARBA" id="ARBA00004937"/>
    </source>
</evidence>
<dbReference type="InterPro" id="IPR002204">
    <property type="entry name" value="3-OH-isobutyrate_DH-rel_CS"/>
</dbReference>
<proteinExistence type="predicted"/>
<evidence type="ECO:0000256" key="5">
    <source>
        <dbReference type="ARBA" id="ARBA00023277"/>
    </source>
</evidence>
<dbReference type="InterPro" id="IPR001282">
    <property type="entry name" value="G6P_DH"/>
</dbReference>
<dbReference type="Pfam" id="PF02781">
    <property type="entry name" value="G6PD_C"/>
    <property type="match status" value="1"/>
</dbReference>
<evidence type="ECO:0000256" key="2">
    <source>
        <dbReference type="ARBA" id="ARBA00022526"/>
    </source>
</evidence>
<keyword evidence="2" id="KW-0313">Glucose metabolism</keyword>
<reference evidence="7 8" key="2">
    <citation type="journal article" date="2016" name="PeerJ">
        <title>Analysis of five complete genome sequences for members of the class Peribacteria in the recently recognized Peregrinibacteria bacterial phylum.</title>
        <authorList>
            <person name="Anantharaman K."/>
            <person name="Brown C.T."/>
            <person name="Burstein D."/>
            <person name="Castelle C.J."/>
            <person name="Probst A.J."/>
            <person name="Thomas B.C."/>
            <person name="Williams K.H."/>
            <person name="Banfield J.F."/>
        </authorList>
    </citation>
    <scope>NUCLEOTIDE SEQUENCE [LARGE SCALE GENOMIC DNA]</scope>
    <source>
        <strain evidence="7">RIFOXYD1_FULL_PER-ii_59_16</strain>
    </source>
</reference>
<dbReference type="PRINTS" id="PR00079">
    <property type="entry name" value="G6PDHDRGNASE"/>
</dbReference>
<dbReference type="SMART" id="SM01350">
    <property type="entry name" value="6PGD"/>
    <property type="match status" value="1"/>
</dbReference>
<dbReference type="PANTHER" id="PTHR23429">
    <property type="entry name" value="GLUCOSE-6-PHOSPHATE 1-DEHYDROGENASE G6PD"/>
    <property type="match status" value="1"/>
</dbReference>
<evidence type="ECO:0000256" key="4">
    <source>
        <dbReference type="ARBA" id="ARBA00023002"/>
    </source>
</evidence>
<dbReference type="PROSITE" id="PS00895">
    <property type="entry name" value="3_HYDROXYISOBUT_DH"/>
    <property type="match status" value="1"/>
</dbReference>
<dbReference type="STRING" id="1735162.PeribacterB2_0303"/>
<dbReference type="InterPro" id="IPR008927">
    <property type="entry name" value="6-PGluconate_DH-like_C_sf"/>
</dbReference>
<accession>A0A0S1SKH3</accession>
<gene>
    <name evidence="7" type="ORF">PeribacterD1_0303</name>
</gene>
<dbReference type="InterPro" id="IPR022674">
    <property type="entry name" value="G6P_DH_NAD-bd"/>
</dbReference>
<dbReference type="GO" id="GO:0004616">
    <property type="term" value="F:phosphogluconate dehydrogenase (decarboxylating) activity"/>
    <property type="evidence" value="ECO:0007669"/>
    <property type="project" value="InterPro"/>
</dbReference>
<evidence type="ECO:0000313" key="8">
    <source>
        <dbReference type="Proteomes" id="UP000069135"/>
    </source>
</evidence>
<evidence type="ECO:0000259" key="6">
    <source>
        <dbReference type="SMART" id="SM01350"/>
    </source>
</evidence>
<dbReference type="GO" id="GO:0009051">
    <property type="term" value="P:pentose-phosphate shunt, oxidative branch"/>
    <property type="evidence" value="ECO:0007669"/>
    <property type="project" value="TreeGrafter"/>
</dbReference>